<feature type="transmembrane region" description="Helical" evidence="10">
    <location>
        <begin position="97"/>
        <end position="120"/>
    </location>
</feature>
<dbReference type="GeneID" id="14915977"/>
<dbReference type="PROSITE" id="PS50929">
    <property type="entry name" value="ABC_TM1F"/>
    <property type="match status" value="1"/>
</dbReference>
<organism evidence="12 13">
    <name type="scientific">Acanthamoeba castellanii (strain ATCC 30010 / Neff)</name>
    <dbReference type="NCBI Taxonomy" id="1257118"/>
    <lineage>
        <taxon>Eukaryota</taxon>
        <taxon>Amoebozoa</taxon>
        <taxon>Discosea</taxon>
        <taxon>Longamoebia</taxon>
        <taxon>Centramoebida</taxon>
        <taxon>Acanthamoebidae</taxon>
        <taxon>Acanthamoeba</taxon>
    </lineage>
</organism>
<dbReference type="Pfam" id="PF00664">
    <property type="entry name" value="ABC_membrane"/>
    <property type="match status" value="1"/>
</dbReference>
<evidence type="ECO:0000259" key="11">
    <source>
        <dbReference type="PROSITE" id="PS50929"/>
    </source>
</evidence>
<dbReference type="EMBL" id="KB008035">
    <property type="protein sequence ID" value="ELR15339.1"/>
    <property type="molecule type" value="Genomic_DNA"/>
</dbReference>
<feature type="transmembrane region" description="Helical" evidence="10">
    <location>
        <begin position="143"/>
        <end position="161"/>
    </location>
</feature>
<keyword evidence="13" id="KW-1185">Reference proteome</keyword>
<keyword evidence="4" id="KW-0677">Repeat</keyword>
<dbReference type="GO" id="GO:0016020">
    <property type="term" value="C:membrane"/>
    <property type="evidence" value="ECO:0007669"/>
    <property type="project" value="UniProtKB-SubCell"/>
</dbReference>
<dbReference type="Gene3D" id="1.20.1560.10">
    <property type="entry name" value="ABC transporter type 1, transmembrane domain"/>
    <property type="match status" value="1"/>
</dbReference>
<dbReference type="VEuPathDB" id="AmoebaDB:ACA1_086750"/>
<dbReference type="SMR" id="L8GQ77"/>
<feature type="compositionally biased region" description="Basic and acidic residues" evidence="9">
    <location>
        <begin position="70"/>
        <end position="82"/>
    </location>
</feature>
<dbReference type="FunFam" id="1.20.1560.10:FF:000013">
    <property type="entry name" value="ABC transporter C family member 2"/>
    <property type="match status" value="1"/>
</dbReference>
<keyword evidence="7 10" id="KW-1133">Transmembrane helix</keyword>
<evidence type="ECO:0000256" key="5">
    <source>
        <dbReference type="ARBA" id="ARBA00022741"/>
    </source>
</evidence>
<dbReference type="InterPro" id="IPR036640">
    <property type="entry name" value="ABC1_TM_sf"/>
</dbReference>
<accession>L8GQ77</accession>
<dbReference type="STRING" id="1257118.L8GQ77"/>
<dbReference type="OrthoDB" id="29192at2759"/>
<dbReference type="GO" id="GO:0005524">
    <property type="term" value="F:ATP binding"/>
    <property type="evidence" value="ECO:0007669"/>
    <property type="project" value="UniProtKB-KW"/>
</dbReference>
<protein>
    <submittedName>
        <fullName evidence="12">ABC transporter transmembrane region domain containing protein</fullName>
    </submittedName>
</protein>
<dbReference type="AlphaFoldDB" id="L8GQ77"/>
<dbReference type="SUPFAM" id="SSF90123">
    <property type="entry name" value="ABC transporter transmembrane region"/>
    <property type="match status" value="1"/>
</dbReference>
<evidence type="ECO:0000256" key="3">
    <source>
        <dbReference type="ARBA" id="ARBA00022692"/>
    </source>
</evidence>
<evidence type="ECO:0000256" key="10">
    <source>
        <dbReference type="SAM" id="Phobius"/>
    </source>
</evidence>
<sequence length="481" mass="53659">MHDGTVQASGTYAELVARGVDFVGLLNEDQEKVNGDDDVDQAKEVNGPAGQLTDGDEVEGEAEAAEESEAAEKERKAKGKLIDDEERRTGAVEWRVYGQYLMGTGGIAFLMLMLAISLVFEGTEAFSRLWLAFWSSDAKADTTLHLSVYLGAAITSSLLAFSRQFLWTKGTLDCALQLHDRLLSAILRAPMTFFFTTPTGRIITRFSKDQGVVDQEIPDMVSDFFLCLFASLGTLLMICGVLPWFLLPVFPIIAVYWWIQQFYRKTSRELGRLESMTSSPIYAQYTETLEGLDTIRAFHCQPQLKRENARLLVDNLRAYFCLFTANRWLGARVEAVGTGIILIIAALCVATRGALSVGFVGLILALANNSNMNRVERLLHYTATPPEAPLALARGQRWDPKLRQIVSTTGVDVEEGLEADDDDEGEQWPTEGRIEFRDVWMRYRDELGHVLKGIDLVIQPHHKGTTHDARTAHDTTQHDTC</sequence>
<feature type="transmembrane region" description="Helical" evidence="10">
    <location>
        <begin position="226"/>
        <end position="259"/>
    </location>
</feature>
<dbReference type="KEGG" id="acan:ACA1_086750"/>
<evidence type="ECO:0000256" key="7">
    <source>
        <dbReference type="ARBA" id="ARBA00022989"/>
    </source>
</evidence>
<evidence type="ECO:0000256" key="2">
    <source>
        <dbReference type="ARBA" id="ARBA00022448"/>
    </source>
</evidence>
<comment type="subcellular location">
    <subcellularLocation>
        <location evidence="1">Membrane</location>
        <topology evidence="1">Multi-pass membrane protein</topology>
    </subcellularLocation>
</comment>
<dbReference type="InterPro" id="IPR011527">
    <property type="entry name" value="ABC1_TM_dom"/>
</dbReference>
<name>L8GQ77_ACACF</name>
<evidence type="ECO:0000256" key="1">
    <source>
        <dbReference type="ARBA" id="ARBA00004141"/>
    </source>
</evidence>
<feature type="non-terminal residue" evidence="12">
    <location>
        <position position="481"/>
    </location>
</feature>
<dbReference type="PANTHER" id="PTHR24223">
    <property type="entry name" value="ATP-BINDING CASSETTE SUB-FAMILY C"/>
    <property type="match status" value="1"/>
</dbReference>
<evidence type="ECO:0000256" key="6">
    <source>
        <dbReference type="ARBA" id="ARBA00022840"/>
    </source>
</evidence>
<feature type="compositionally biased region" description="Acidic residues" evidence="9">
    <location>
        <begin position="54"/>
        <end position="69"/>
    </location>
</feature>
<keyword evidence="6" id="KW-0067">ATP-binding</keyword>
<feature type="region of interest" description="Disordered" evidence="9">
    <location>
        <begin position="31"/>
        <end position="82"/>
    </location>
</feature>
<dbReference type="InterPro" id="IPR044726">
    <property type="entry name" value="ABCC_6TM_D2"/>
</dbReference>
<evidence type="ECO:0000256" key="8">
    <source>
        <dbReference type="ARBA" id="ARBA00023136"/>
    </source>
</evidence>
<dbReference type="CDD" id="cd18580">
    <property type="entry name" value="ABC_6TM_ABCC_D2"/>
    <property type="match status" value="1"/>
</dbReference>
<evidence type="ECO:0000256" key="9">
    <source>
        <dbReference type="SAM" id="MobiDB-lite"/>
    </source>
</evidence>
<feature type="transmembrane region" description="Helical" evidence="10">
    <location>
        <begin position="340"/>
        <end position="367"/>
    </location>
</feature>
<evidence type="ECO:0000313" key="12">
    <source>
        <dbReference type="EMBL" id="ELR15339.1"/>
    </source>
</evidence>
<gene>
    <name evidence="12" type="ORF">ACA1_086750</name>
</gene>
<evidence type="ECO:0000256" key="4">
    <source>
        <dbReference type="ARBA" id="ARBA00022737"/>
    </source>
</evidence>
<dbReference type="Proteomes" id="UP000011083">
    <property type="component" value="Unassembled WGS sequence"/>
</dbReference>
<keyword evidence="2" id="KW-0813">Transport</keyword>
<dbReference type="InterPro" id="IPR050173">
    <property type="entry name" value="ABC_transporter_C-like"/>
</dbReference>
<feature type="domain" description="ABC transmembrane type-1" evidence="11">
    <location>
        <begin position="146"/>
        <end position="372"/>
    </location>
</feature>
<proteinExistence type="predicted"/>
<dbReference type="RefSeq" id="XP_004337352.1">
    <property type="nucleotide sequence ID" value="XM_004337304.1"/>
</dbReference>
<keyword evidence="8 10" id="KW-0472">Membrane</keyword>
<keyword evidence="5" id="KW-0547">Nucleotide-binding</keyword>
<feature type="compositionally biased region" description="Basic and acidic residues" evidence="9">
    <location>
        <begin position="31"/>
        <end position="43"/>
    </location>
</feature>
<keyword evidence="3 10" id="KW-0812">Transmembrane</keyword>
<dbReference type="OMA" id="LSHWITH"/>
<evidence type="ECO:0000313" key="13">
    <source>
        <dbReference type="Proteomes" id="UP000011083"/>
    </source>
</evidence>
<dbReference type="GO" id="GO:0140359">
    <property type="term" value="F:ABC-type transporter activity"/>
    <property type="evidence" value="ECO:0007669"/>
    <property type="project" value="InterPro"/>
</dbReference>
<reference evidence="12 13" key="1">
    <citation type="journal article" date="2013" name="Genome Biol.">
        <title>Genome of Acanthamoeba castellanii highlights extensive lateral gene transfer and early evolution of tyrosine kinase signaling.</title>
        <authorList>
            <person name="Clarke M."/>
            <person name="Lohan A.J."/>
            <person name="Liu B."/>
            <person name="Lagkouvardos I."/>
            <person name="Roy S."/>
            <person name="Zafar N."/>
            <person name="Bertelli C."/>
            <person name="Schilde C."/>
            <person name="Kianianmomeni A."/>
            <person name="Burglin T.R."/>
            <person name="Frech C."/>
            <person name="Turcotte B."/>
            <person name="Kopec K.O."/>
            <person name="Synnott J.M."/>
            <person name="Choo C."/>
            <person name="Paponov I."/>
            <person name="Finkler A."/>
            <person name="Soon Heng Tan C."/>
            <person name="Hutchins A.P."/>
            <person name="Weinmeier T."/>
            <person name="Rattei T."/>
            <person name="Chu J.S."/>
            <person name="Gimenez G."/>
            <person name="Irimia M."/>
            <person name="Rigden D.J."/>
            <person name="Fitzpatrick D.A."/>
            <person name="Lorenzo-Morales J."/>
            <person name="Bateman A."/>
            <person name="Chiu C.H."/>
            <person name="Tang P."/>
            <person name="Hegemann P."/>
            <person name="Fromm H."/>
            <person name="Raoult D."/>
            <person name="Greub G."/>
            <person name="Miranda-Saavedra D."/>
            <person name="Chen N."/>
            <person name="Nash P."/>
            <person name="Ginger M.L."/>
            <person name="Horn M."/>
            <person name="Schaap P."/>
            <person name="Caler L."/>
            <person name="Loftus B."/>
        </authorList>
    </citation>
    <scope>NUCLEOTIDE SEQUENCE [LARGE SCALE GENOMIC DNA]</scope>
    <source>
        <strain evidence="12 13">Neff</strain>
    </source>
</reference>